<evidence type="ECO:0000256" key="2">
    <source>
        <dbReference type="ARBA" id="ARBA00007193"/>
    </source>
</evidence>
<evidence type="ECO:0000256" key="6">
    <source>
        <dbReference type="ARBA" id="ARBA00022989"/>
    </source>
</evidence>
<keyword evidence="7" id="KW-0915">Sodium</keyword>
<evidence type="ECO:0000256" key="4">
    <source>
        <dbReference type="ARBA" id="ARBA00022461"/>
    </source>
</evidence>
<evidence type="ECO:0000256" key="1">
    <source>
        <dbReference type="ARBA" id="ARBA00004141"/>
    </source>
</evidence>
<dbReference type="PANTHER" id="PTHR11690">
    <property type="entry name" value="AMILORIDE-SENSITIVE SODIUM CHANNEL-RELATED"/>
    <property type="match status" value="1"/>
</dbReference>
<evidence type="ECO:0000256" key="11">
    <source>
        <dbReference type="ARBA" id="ARBA00023303"/>
    </source>
</evidence>
<dbReference type="InterPro" id="IPR020903">
    <property type="entry name" value="ENaC_CS"/>
</dbReference>
<keyword evidence="5 12" id="KW-0812">Transmembrane</keyword>
<sequence>MSSNSTEPQTPVNGLEVPRVLNIGPLATSNQWKRAALMAKAASACRETNSDDSEDEVDTKQQIKYGSGFQAAKAIIHEYCDYSTIHGIRYLGEKKRPWLERLFWVSVFLLSIFTCFKLTMNIWDKWNNNPVIVSFAEKSTPVWQIPFPTVTVCPENKSRQTKFNFTDAYWRIRDFANNVSGVSDFNDYDHLYYDAVSQVCDPPLHDITLGQNRRKGIEIIDTLSDLKPLFDDTYLDCKWRNSPIKCKEIFHKFVTEDGVCYSFNALSPAEIYRAEGIISDIIFREENRFTTEWNVEDGYSLSANTETYPHRVLGPGAKAGLYLFMGGIEEDFDDMCRGPVQGFKILLHTPGEVAQTSRQYFRIPFDQEVLISIRPKIITTSDGLKHYEPHRRQCYFQSERHLRYFNIYSQTNCELECLANFTLAKCGCVKFSMPHNVNVPVCGLGKLSCYNEAEDELLLKEFEQGLVTEAENVRGQTDCNCLPSCTSIAYEAEISQADFDYKTVANKDKSGGDAETKREGMKMSRVSIFFKEAQFLTSRRSELYGTTDFLANCGGLLGLFMGVSTLSIVELVYFCTVRLISNLRMRRKTRKELSLAASKEA</sequence>
<keyword evidence="8 12" id="KW-0406">Ion transport</keyword>
<dbReference type="FunFam" id="1.10.287.770:FF:000008">
    <property type="entry name" value="pickpocket protein 28"/>
    <property type="match status" value="1"/>
</dbReference>
<dbReference type="GO" id="GO:0005886">
    <property type="term" value="C:plasma membrane"/>
    <property type="evidence" value="ECO:0007669"/>
    <property type="project" value="TreeGrafter"/>
</dbReference>
<dbReference type="GeneID" id="111593210"/>
<dbReference type="Proteomes" id="UP000504633">
    <property type="component" value="Unplaced"/>
</dbReference>
<reference evidence="15" key="1">
    <citation type="submission" date="2025-08" db="UniProtKB">
        <authorList>
            <consortium name="RefSeq"/>
        </authorList>
    </citation>
    <scope>IDENTIFICATION</scope>
    <source>
        <strain evidence="15">15085-1641.00</strain>
        <tissue evidence="15">Whole body</tissue>
    </source>
</reference>
<evidence type="ECO:0000256" key="7">
    <source>
        <dbReference type="ARBA" id="ARBA00023053"/>
    </source>
</evidence>
<dbReference type="Gene3D" id="1.10.287.770">
    <property type="entry name" value="YojJ-like"/>
    <property type="match status" value="1"/>
</dbReference>
<dbReference type="PRINTS" id="PR01078">
    <property type="entry name" value="AMINACHANNEL"/>
</dbReference>
<keyword evidence="4 12" id="KW-0894">Sodium channel</keyword>
<comment type="subcellular location">
    <subcellularLocation>
        <location evidence="1">Membrane</location>
        <topology evidence="1">Multi-pass membrane protein</topology>
    </subcellularLocation>
</comment>
<dbReference type="Gene3D" id="2.60.470.10">
    <property type="entry name" value="Acid-sensing ion channels like domains"/>
    <property type="match status" value="1"/>
</dbReference>
<accession>A0A6J1L570</accession>
<gene>
    <name evidence="15" type="primary">LOC111593210</name>
</gene>
<name>A0A6J1L570_DROHY</name>
<keyword evidence="10 12" id="KW-0739">Sodium transport</keyword>
<protein>
    <submittedName>
        <fullName evidence="15">Pickpocket protein 28</fullName>
    </submittedName>
</protein>
<keyword evidence="9 13" id="KW-0472">Membrane</keyword>
<evidence type="ECO:0000256" key="12">
    <source>
        <dbReference type="RuleBase" id="RU000679"/>
    </source>
</evidence>
<organism evidence="14 15">
    <name type="scientific">Drosophila hydei</name>
    <name type="common">Fruit fly</name>
    <dbReference type="NCBI Taxonomy" id="7224"/>
    <lineage>
        <taxon>Eukaryota</taxon>
        <taxon>Metazoa</taxon>
        <taxon>Ecdysozoa</taxon>
        <taxon>Arthropoda</taxon>
        <taxon>Hexapoda</taxon>
        <taxon>Insecta</taxon>
        <taxon>Pterygota</taxon>
        <taxon>Neoptera</taxon>
        <taxon>Endopterygota</taxon>
        <taxon>Diptera</taxon>
        <taxon>Brachycera</taxon>
        <taxon>Muscomorpha</taxon>
        <taxon>Ephydroidea</taxon>
        <taxon>Drosophilidae</taxon>
        <taxon>Drosophila</taxon>
    </lineage>
</organism>
<dbReference type="InterPro" id="IPR001873">
    <property type="entry name" value="ENaC"/>
</dbReference>
<dbReference type="RefSeq" id="XP_023161623.2">
    <property type="nucleotide sequence ID" value="XM_023305855.2"/>
</dbReference>
<dbReference type="AlphaFoldDB" id="A0A6J1L570"/>
<evidence type="ECO:0000313" key="15">
    <source>
        <dbReference type="RefSeq" id="XP_023161623.2"/>
    </source>
</evidence>
<keyword evidence="11 12" id="KW-0407">Ion channel</keyword>
<keyword evidence="6 13" id="KW-1133">Transmembrane helix</keyword>
<dbReference type="PANTHER" id="PTHR11690:SF288">
    <property type="entry name" value="AMILORIDE-SENSITIVE NA+ CHANNEL-RELATED"/>
    <property type="match status" value="1"/>
</dbReference>
<feature type="transmembrane region" description="Helical" evidence="13">
    <location>
        <begin position="556"/>
        <end position="580"/>
    </location>
</feature>
<dbReference type="Pfam" id="PF00858">
    <property type="entry name" value="ASC"/>
    <property type="match status" value="1"/>
</dbReference>
<dbReference type="OrthoDB" id="6021021at2759"/>
<evidence type="ECO:0000256" key="5">
    <source>
        <dbReference type="ARBA" id="ARBA00022692"/>
    </source>
</evidence>
<evidence type="ECO:0000256" key="3">
    <source>
        <dbReference type="ARBA" id="ARBA00022448"/>
    </source>
</evidence>
<evidence type="ECO:0000313" key="14">
    <source>
        <dbReference type="Proteomes" id="UP000504633"/>
    </source>
</evidence>
<dbReference type="PROSITE" id="PS01206">
    <property type="entry name" value="ASC"/>
    <property type="match status" value="1"/>
</dbReference>
<evidence type="ECO:0000256" key="13">
    <source>
        <dbReference type="SAM" id="Phobius"/>
    </source>
</evidence>
<dbReference type="OMA" id="IIHEYCD"/>
<evidence type="ECO:0000256" key="8">
    <source>
        <dbReference type="ARBA" id="ARBA00023065"/>
    </source>
</evidence>
<proteinExistence type="inferred from homology"/>
<evidence type="ECO:0000256" key="10">
    <source>
        <dbReference type="ARBA" id="ARBA00023201"/>
    </source>
</evidence>
<evidence type="ECO:0000256" key="9">
    <source>
        <dbReference type="ARBA" id="ARBA00023136"/>
    </source>
</evidence>
<keyword evidence="3 12" id="KW-0813">Transport</keyword>
<dbReference type="KEGG" id="dhe:111593210"/>
<keyword evidence="14" id="KW-1185">Reference proteome</keyword>
<dbReference type="GO" id="GO:0015280">
    <property type="term" value="F:ligand-gated sodium channel activity"/>
    <property type="evidence" value="ECO:0007669"/>
    <property type="project" value="TreeGrafter"/>
</dbReference>
<comment type="similarity">
    <text evidence="2 12">Belongs to the amiloride-sensitive sodium channel (TC 1.A.6) family.</text>
</comment>